<accession>A0AAD7T393</accession>
<protein>
    <submittedName>
        <fullName evidence="1">Uncharacterized protein</fullName>
    </submittedName>
</protein>
<name>A0AAD7T393_9TELE</name>
<reference evidence="1" key="1">
    <citation type="journal article" date="2023" name="Science">
        <title>Genome structures resolve the early diversification of teleost fishes.</title>
        <authorList>
            <person name="Parey E."/>
            <person name="Louis A."/>
            <person name="Montfort J."/>
            <person name="Bouchez O."/>
            <person name="Roques C."/>
            <person name="Iampietro C."/>
            <person name="Lluch J."/>
            <person name="Castinel A."/>
            <person name="Donnadieu C."/>
            <person name="Desvignes T."/>
            <person name="Floi Bucao C."/>
            <person name="Jouanno E."/>
            <person name="Wen M."/>
            <person name="Mejri S."/>
            <person name="Dirks R."/>
            <person name="Jansen H."/>
            <person name="Henkel C."/>
            <person name="Chen W.J."/>
            <person name="Zahm M."/>
            <person name="Cabau C."/>
            <person name="Klopp C."/>
            <person name="Thompson A.W."/>
            <person name="Robinson-Rechavi M."/>
            <person name="Braasch I."/>
            <person name="Lecointre G."/>
            <person name="Bobe J."/>
            <person name="Postlethwait J.H."/>
            <person name="Berthelot C."/>
            <person name="Roest Crollius H."/>
            <person name="Guiguen Y."/>
        </authorList>
    </citation>
    <scope>NUCLEOTIDE SEQUENCE</scope>
    <source>
        <strain evidence="1">NC1722</strain>
    </source>
</reference>
<dbReference type="AlphaFoldDB" id="A0AAD7T393"/>
<sequence>MSVHDLEGVYVRILKDGEPKNVFMAVEELHHATAVGHCAALNAVFQKVGLPEWKQKLAGFGSDGAPVMVEGLGGSLFYSGKKSPTSLTSSALPMD</sequence>
<proteinExistence type="predicted"/>
<keyword evidence="2" id="KW-1185">Reference proteome</keyword>
<dbReference type="EMBL" id="JAINUG010000018">
    <property type="protein sequence ID" value="KAJ8412626.1"/>
    <property type="molecule type" value="Genomic_DNA"/>
</dbReference>
<evidence type="ECO:0000313" key="1">
    <source>
        <dbReference type="EMBL" id="KAJ8412626.1"/>
    </source>
</evidence>
<gene>
    <name evidence="1" type="ORF">AAFF_G00115770</name>
</gene>
<dbReference type="Proteomes" id="UP001221898">
    <property type="component" value="Unassembled WGS sequence"/>
</dbReference>
<comment type="caution">
    <text evidence="1">The sequence shown here is derived from an EMBL/GenBank/DDBJ whole genome shotgun (WGS) entry which is preliminary data.</text>
</comment>
<organism evidence="1 2">
    <name type="scientific">Aldrovandia affinis</name>
    <dbReference type="NCBI Taxonomy" id="143900"/>
    <lineage>
        <taxon>Eukaryota</taxon>
        <taxon>Metazoa</taxon>
        <taxon>Chordata</taxon>
        <taxon>Craniata</taxon>
        <taxon>Vertebrata</taxon>
        <taxon>Euteleostomi</taxon>
        <taxon>Actinopterygii</taxon>
        <taxon>Neopterygii</taxon>
        <taxon>Teleostei</taxon>
        <taxon>Notacanthiformes</taxon>
        <taxon>Halosauridae</taxon>
        <taxon>Aldrovandia</taxon>
    </lineage>
</organism>
<evidence type="ECO:0000313" key="2">
    <source>
        <dbReference type="Proteomes" id="UP001221898"/>
    </source>
</evidence>